<dbReference type="AlphaFoldDB" id="A0A841HY03"/>
<dbReference type="GO" id="GO:0004683">
    <property type="term" value="F:calcium/calmodulin-dependent protein kinase activity"/>
    <property type="evidence" value="ECO:0007669"/>
    <property type="project" value="InterPro"/>
</dbReference>
<dbReference type="Gene3D" id="3.10.450.50">
    <property type="match status" value="1"/>
</dbReference>
<evidence type="ECO:0000313" key="2">
    <source>
        <dbReference type="EMBL" id="MBB6096808.1"/>
    </source>
</evidence>
<accession>A0A841HY03</accession>
<name>A0A841HY03_9DEIO</name>
<dbReference type="Pfam" id="PF08332">
    <property type="entry name" value="CaMKII_AD"/>
    <property type="match status" value="1"/>
</dbReference>
<dbReference type="EMBL" id="JACHHG010000001">
    <property type="protein sequence ID" value="MBB6096808.1"/>
    <property type="molecule type" value="Genomic_DNA"/>
</dbReference>
<dbReference type="GO" id="GO:0005516">
    <property type="term" value="F:calmodulin binding"/>
    <property type="evidence" value="ECO:0007669"/>
    <property type="project" value="InterPro"/>
</dbReference>
<proteinExistence type="predicted"/>
<feature type="domain" description="Calcium/calmodulin-dependent protein kinase II association-domain" evidence="1">
    <location>
        <begin position="3"/>
        <end position="129"/>
    </location>
</feature>
<dbReference type="SUPFAM" id="SSF54427">
    <property type="entry name" value="NTF2-like"/>
    <property type="match status" value="1"/>
</dbReference>
<organism evidence="2 3">
    <name type="scientific">Deinobacterium chartae</name>
    <dbReference type="NCBI Taxonomy" id="521158"/>
    <lineage>
        <taxon>Bacteria</taxon>
        <taxon>Thermotogati</taxon>
        <taxon>Deinococcota</taxon>
        <taxon>Deinococci</taxon>
        <taxon>Deinococcales</taxon>
        <taxon>Deinococcaceae</taxon>
        <taxon>Deinobacterium</taxon>
    </lineage>
</organism>
<dbReference type="InterPro" id="IPR032710">
    <property type="entry name" value="NTF2-like_dom_sf"/>
</dbReference>
<reference evidence="2 3" key="1">
    <citation type="submission" date="2020-08" db="EMBL/GenBank/DDBJ databases">
        <title>Genomic Encyclopedia of Type Strains, Phase IV (KMG-IV): sequencing the most valuable type-strain genomes for metagenomic binning, comparative biology and taxonomic classification.</title>
        <authorList>
            <person name="Goeker M."/>
        </authorList>
    </citation>
    <scope>NUCLEOTIDE SEQUENCE [LARGE SCALE GENOMIC DNA]</scope>
    <source>
        <strain evidence="2 3">DSM 21458</strain>
    </source>
</reference>
<sequence>MNDQEILNFLRRHLESIYTRDWITYQATTAEDLALYEHFVTPHRQDGLAFHRFMIENSWATGGRSHHLSLLEPRVQWLADGQVAVISYTLMLSLASDSGIEHRSVNETRVIENREGEWQVVHVHKSPAGA</sequence>
<keyword evidence="3" id="KW-1185">Reference proteome</keyword>
<protein>
    <submittedName>
        <fullName evidence="2">Ketosteroid isomerase-like protein</fullName>
    </submittedName>
</protein>
<dbReference type="RefSeq" id="WP_183983617.1">
    <property type="nucleotide sequence ID" value="NZ_JACHHG010000001.1"/>
</dbReference>
<keyword evidence="2" id="KW-0413">Isomerase</keyword>
<comment type="caution">
    <text evidence="2">The sequence shown here is derived from an EMBL/GenBank/DDBJ whole genome shotgun (WGS) entry which is preliminary data.</text>
</comment>
<dbReference type="InterPro" id="IPR013543">
    <property type="entry name" value="Ca/CaM-dep_prot_kinase-assoc"/>
</dbReference>
<evidence type="ECO:0000259" key="1">
    <source>
        <dbReference type="Pfam" id="PF08332"/>
    </source>
</evidence>
<dbReference type="Proteomes" id="UP000569951">
    <property type="component" value="Unassembled WGS sequence"/>
</dbReference>
<evidence type="ECO:0000313" key="3">
    <source>
        <dbReference type="Proteomes" id="UP000569951"/>
    </source>
</evidence>
<gene>
    <name evidence="2" type="ORF">HNR42_000220</name>
</gene>
<dbReference type="GO" id="GO:0016853">
    <property type="term" value="F:isomerase activity"/>
    <property type="evidence" value="ECO:0007669"/>
    <property type="project" value="UniProtKB-KW"/>
</dbReference>